<dbReference type="InterPro" id="IPR048394">
    <property type="entry name" value="FakA-like_M"/>
</dbReference>
<dbReference type="Gene3D" id="1.25.40.340">
    <property type="match status" value="1"/>
</dbReference>
<sequence>MTVTTLSSKDLYHAFVSGAHAVINQRQPLNRINVFPVPDGDTGTNLASTMHAIIHKSVLHENAAKTFQSIADAALSGARGNSGTIFAQYLNGITQELEEQEELELSAFSASVRSAVPHAYHAISNPVEGTMLTVIKDWADAVYAYAREVHDLVEVLRRALEDARESLRTTPEKLAVLKAKSVVDSGAKGFVHFLEGFLDFLQSGVAVAEEEDLAPDLTEDLTDEGFDLTYRYCTEAFLTGEGMPLDQVKEELLPFGDSLIVAGGPRQMKVHIHTDTPIPVFARLRRHGAILEQKVDDMERQRQVVNHRKYDIALVTDSIADIPQEILDNYQVHQVPLLVSMEGSSYLDKRTIDSPTFYQVVEGLTEYPTSSQPTNRQVEDLFAFLSTHYKSILAITVAGALSGTYNTFVQAAGKFADGEVPIDVIDSRLNSGAEGLLVLKAAEAIDQGQSHREVVDLVRSMIPRTKIYVSVSTLKYMVLGGRVSPMKGRLAKVLNVKPIVSLDGEGKGVAFGKAYSDRANAKKIRQVVQEILERDGILEYSLVHGSAPEKAARFEEMFTELIGKPPRFVAEVSTIIAMSAGKDCVAISLLTP</sequence>
<dbReference type="InterPro" id="IPR043168">
    <property type="entry name" value="DegV_C"/>
</dbReference>
<dbReference type="SUPFAM" id="SSF101473">
    <property type="entry name" value="DhaL-like"/>
    <property type="match status" value="1"/>
</dbReference>
<dbReference type="SMART" id="SM01121">
    <property type="entry name" value="Dak1_2"/>
    <property type="match status" value="1"/>
</dbReference>
<dbReference type="InterPro" id="IPR050270">
    <property type="entry name" value="DegV_domain_contain"/>
</dbReference>
<evidence type="ECO:0000313" key="3">
    <source>
        <dbReference type="EMBL" id="NDL68383.1"/>
    </source>
</evidence>
<dbReference type="PROSITE" id="PS51482">
    <property type="entry name" value="DEGV"/>
    <property type="match status" value="1"/>
</dbReference>
<proteinExistence type="predicted"/>
<dbReference type="InterPro" id="IPR004007">
    <property type="entry name" value="DhaL_dom"/>
</dbReference>
<dbReference type="InterPro" id="IPR003797">
    <property type="entry name" value="DegV"/>
</dbReference>
<dbReference type="PANTHER" id="PTHR33434">
    <property type="entry name" value="DEGV DOMAIN-CONTAINING PROTEIN DR_1986-RELATED"/>
    <property type="match status" value="1"/>
</dbReference>
<organism evidence="3 4">
    <name type="scientific">Anaerotalea alkaliphila</name>
    <dbReference type="NCBI Taxonomy" id="2662126"/>
    <lineage>
        <taxon>Bacteria</taxon>
        <taxon>Bacillati</taxon>
        <taxon>Bacillota</taxon>
        <taxon>Clostridia</taxon>
        <taxon>Eubacteriales</taxon>
        <taxon>Anaerotalea</taxon>
    </lineage>
</organism>
<keyword evidence="4" id="KW-1185">Reference proteome</keyword>
<dbReference type="InterPro" id="IPR033470">
    <property type="entry name" value="FakA-like_C"/>
</dbReference>
<name>A0A7X5HXB3_9FIRM</name>
<dbReference type="Pfam" id="PF02734">
    <property type="entry name" value="Dak2"/>
    <property type="match status" value="1"/>
</dbReference>
<dbReference type="SUPFAM" id="SSF82549">
    <property type="entry name" value="DAK1/DegV-like"/>
    <property type="match status" value="1"/>
</dbReference>
<dbReference type="RefSeq" id="WP_162371107.1">
    <property type="nucleotide sequence ID" value="NZ_JAAEEH010000037.1"/>
</dbReference>
<feature type="domain" description="DhaL" evidence="2">
    <location>
        <begin position="9"/>
        <end position="199"/>
    </location>
</feature>
<dbReference type="Pfam" id="PF02645">
    <property type="entry name" value="DegV"/>
    <property type="match status" value="1"/>
</dbReference>
<gene>
    <name evidence="3" type="ORF">GXN74_11595</name>
</gene>
<dbReference type="InterPro" id="IPR036117">
    <property type="entry name" value="DhaL_dom_sf"/>
</dbReference>
<dbReference type="AlphaFoldDB" id="A0A7X5HXB3"/>
<dbReference type="Proteomes" id="UP000461585">
    <property type="component" value="Unassembled WGS sequence"/>
</dbReference>
<dbReference type="Pfam" id="PF21645">
    <property type="entry name" value="FakA-like_M"/>
    <property type="match status" value="1"/>
</dbReference>
<dbReference type="Gene3D" id="3.30.1180.10">
    <property type="match status" value="1"/>
</dbReference>
<accession>A0A7X5HXB3</accession>
<dbReference type="NCBIfam" id="TIGR00762">
    <property type="entry name" value="DegV"/>
    <property type="match status" value="1"/>
</dbReference>
<dbReference type="GO" id="GO:0004371">
    <property type="term" value="F:glycerone kinase activity"/>
    <property type="evidence" value="ECO:0007669"/>
    <property type="project" value="InterPro"/>
</dbReference>
<dbReference type="PROSITE" id="PS51480">
    <property type="entry name" value="DHAL"/>
    <property type="match status" value="1"/>
</dbReference>
<dbReference type="SMART" id="SM01120">
    <property type="entry name" value="Dak2"/>
    <property type="match status" value="1"/>
</dbReference>
<comment type="caution">
    <text evidence="3">The sequence shown here is derived from an EMBL/GenBank/DDBJ whole genome shotgun (WGS) entry which is preliminary data.</text>
</comment>
<protein>
    <submittedName>
        <fullName evidence="3">DegV family EDD domain-containing protein</fullName>
    </submittedName>
</protein>
<evidence type="ECO:0000259" key="2">
    <source>
        <dbReference type="PROSITE" id="PS51480"/>
    </source>
</evidence>
<dbReference type="GO" id="GO:0008289">
    <property type="term" value="F:lipid binding"/>
    <property type="evidence" value="ECO:0007669"/>
    <property type="project" value="UniProtKB-KW"/>
</dbReference>
<evidence type="ECO:0000256" key="1">
    <source>
        <dbReference type="ARBA" id="ARBA00023121"/>
    </source>
</evidence>
<dbReference type="GO" id="GO:0006071">
    <property type="term" value="P:glycerol metabolic process"/>
    <property type="evidence" value="ECO:0007669"/>
    <property type="project" value="InterPro"/>
</dbReference>
<evidence type="ECO:0000313" key="4">
    <source>
        <dbReference type="Proteomes" id="UP000461585"/>
    </source>
</evidence>
<dbReference type="Gene3D" id="3.40.50.10170">
    <property type="match status" value="1"/>
</dbReference>
<keyword evidence="1" id="KW-0446">Lipid-binding</keyword>
<reference evidence="3 4" key="1">
    <citation type="submission" date="2020-01" db="EMBL/GenBank/DDBJ databases">
        <title>Anaeroalcalibacter tamaniensis gen. nov., sp. nov., moderately halophilic strictly anaerobic fermenter bacterium from mud volcano of Taman peninsula.</title>
        <authorList>
            <person name="Frolova A."/>
            <person name="Merkel A.Y."/>
            <person name="Slobodkin A.I."/>
        </authorList>
    </citation>
    <scope>NUCLEOTIDE SEQUENCE [LARGE SCALE GENOMIC DNA]</scope>
    <source>
        <strain evidence="3 4">F-3ap</strain>
    </source>
</reference>
<dbReference type="EMBL" id="JAAEEH010000037">
    <property type="protein sequence ID" value="NDL68383.1"/>
    <property type="molecule type" value="Genomic_DNA"/>
</dbReference>